<dbReference type="EMBL" id="CM047940">
    <property type="protein sequence ID" value="KAI9904067.1"/>
    <property type="molecule type" value="Genomic_DNA"/>
</dbReference>
<comment type="caution">
    <text evidence="1">The sequence shown here is derived from an EMBL/GenBank/DDBJ whole genome shotgun (WGS) entry which is preliminary data.</text>
</comment>
<proteinExistence type="predicted"/>
<organism evidence="1 2">
    <name type="scientific">Trichothecium roseum</name>
    <dbReference type="NCBI Taxonomy" id="47278"/>
    <lineage>
        <taxon>Eukaryota</taxon>
        <taxon>Fungi</taxon>
        <taxon>Dikarya</taxon>
        <taxon>Ascomycota</taxon>
        <taxon>Pezizomycotina</taxon>
        <taxon>Sordariomycetes</taxon>
        <taxon>Hypocreomycetidae</taxon>
        <taxon>Hypocreales</taxon>
        <taxon>Hypocreales incertae sedis</taxon>
        <taxon>Trichothecium</taxon>
    </lineage>
</organism>
<accession>A0ACC0VCE9</accession>
<dbReference type="Proteomes" id="UP001163324">
    <property type="component" value="Chromosome 1"/>
</dbReference>
<evidence type="ECO:0000313" key="2">
    <source>
        <dbReference type="Proteomes" id="UP001163324"/>
    </source>
</evidence>
<gene>
    <name evidence="1" type="ORF">N3K66_000596</name>
</gene>
<name>A0ACC0VCE9_9HYPO</name>
<keyword evidence="2" id="KW-1185">Reference proteome</keyword>
<reference evidence="1" key="1">
    <citation type="submission" date="2022-10" db="EMBL/GenBank/DDBJ databases">
        <title>Complete Genome of Trichothecium roseum strain YXFP-22015, a Plant Pathogen Isolated from Citrus.</title>
        <authorList>
            <person name="Wang Y."/>
            <person name="Zhu L."/>
        </authorList>
    </citation>
    <scope>NUCLEOTIDE SEQUENCE</scope>
    <source>
        <strain evidence="1">YXFP-22015</strain>
    </source>
</reference>
<sequence length="463" mass="51849">MPRYFDLFYIRPKKVDLSPLSGNHQIHEYQDSDGGRGHSRTTSDSDDSVNSGKSSGSLPGIPPSLSFDNIIESGTCPPMTTRDFMNYLVYVEHAAENLQFYLWYKDYEKRFEAARKTDTSLAPEWTQTMQDNTVARLRKGIVKKQRAEPPGAQIFKGTDFEKQPDSTTITKIINNPFRTPPRTPEEDDKGSSYAGSGGVSSRQASYKMMASEAFHAAGVGQPFTIQPFREEINRVIATYIMDDAPRQLNLASWEQRAAVQALSQTTHPTAMRGLIKTVESSLRRQAHPNFVRWSICNGNPARVYFARGLGSGLLLLGVLAAILITLSNAGRGYRALAAIPWVLGISTLVAAYKGMCVVLHGTHHHHVRPWELFDHDDEELGAMSSKMSFESFGSSNSYEDEPWVIRYEKRNIVRKVFDRERWIQEPALRHIQDIIFVQAMLAASLVAGVLTTIFVLVPGGKLF</sequence>
<evidence type="ECO:0000313" key="1">
    <source>
        <dbReference type="EMBL" id="KAI9904067.1"/>
    </source>
</evidence>
<protein>
    <submittedName>
        <fullName evidence="1">Uncharacterized protein</fullName>
    </submittedName>
</protein>